<dbReference type="OrthoDB" id="2883672at2759"/>
<keyword evidence="2" id="KW-1185">Reference proteome</keyword>
<protein>
    <submittedName>
        <fullName evidence="1">Uncharacterized protein</fullName>
    </submittedName>
</protein>
<proteinExistence type="predicted"/>
<reference evidence="1" key="2">
    <citation type="journal article" date="2023" name="IMA Fungus">
        <title>Comparative genomic study of the Penicillium genus elucidates a diverse pangenome and 15 lateral gene transfer events.</title>
        <authorList>
            <person name="Petersen C."/>
            <person name="Sorensen T."/>
            <person name="Nielsen M.R."/>
            <person name="Sondergaard T.E."/>
            <person name="Sorensen J.L."/>
            <person name="Fitzpatrick D.A."/>
            <person name="Frisvad J.C."/>
            <person name="Nielsen K.L."/>
        </authorList>
    </citation>
    <scope>NUCLEOTIDE SEQUENCE</scope>
    <source>
        <strain evidence="1">IBT 19713</strain>
    </source>
</reference>
<dbReference type="GeneID" id="83196666"/>
<dbReference type="Proteomes" id="UP001150941">
    <property type="component" value="Unassembled WGS sequence"/>
</dbReference>
<gene>
    <name evidence="1" type="ORF">N7468_000066</name>
</gene>
<dbReference type="EMBL" id="JAPQKS010000001">
    <property type="protein sequence ID" value="KAJ5248615.1"/>
    <property type="molecule type" value="Genomic_DNA"/>
</dbReference>
<accession>A0A9W9TYY4</accession>
<evidence type="ECO:0000313" key="1">
    <source>
        <dbReference type="EMBL" id="KAJ5248615.1"/>
    </source>
</evidence>
<comment type="caution">
    <text evidence="1">The sequence shown here is derived from an EMBL/GenBank/DDBJ whole genome shotgun (WGS) entry which is preliminary data.</text>
</comment>
<organism evidence="1 2">
    <name type="scientific">Penicillium chermesinum</name>
    <dbReference type="NCBI Taxonomy" id="63820"/>
    <lineage>
        <taxon>Eukaryota</taxon>
        <taxon>Fungi</taxon>
        <taxon>Dikarya</taxon>
        <taxon>Ascomycota</taxon>
        <taxon>Pezizomycotina</taxon>
        <taxon>Eurotiomycetes</taxon>
        <taxon>Eurotiomycetidae</taxon>
        <taxon>Eurotiales</taxon>
        <taxon>Aspergillaceae</taxon>
        <taxon>Penicillium</taxon>
    </lineage>
</organism>
<dbReference type="RefSeq" id="XP_058335394.1">
    <property type="nucleotide sequence ID" value="XM_058469363.1"/>
</dbReference>
<evidence type="ECO:0000313" key="2">
    <source>
        <dbReference type="Proteomes" id="UP001150941"/>
    </source>
</evidence>
<dbReference type="AlphaFoldDB" id="A0A9W9TYY4"/>
<reference evidence="1" key="1">
    <citation type="submission" date="2022-11" db="EMBL/GenBank/DDBJ databases">
        <authorList>
            <person name="Petersen C."/>
        </authorList>
    </citation>
    <scope>NUCLEOTIDE SEQUENCE</scope>
    <source>
        <strain evidence="1">IBT 19713</strain>
    </source>
</reference>
<sequence>MTSYLPQIHTNPFLGPVNNYSSTHPDACPAMHHSHHRPLNVAYATSMRNHPFGTALYTPLARREFHPGSCGYFDAAGSWNPITDVSDGPRLAAQGYASVEEELEKAPAETGIQWGPLASENVVGRSVDFSGGLSSELAAALPANFSAEFAFSNTSSGGALLVTSPPIVHERFYHESMFKQWVIRNADRLVRQRSEIFQYGLCVVTKTWSTQDCAIHMWDEVGRKSRLGLMLALRRLGNWGRGWAGRSIRKTEDGCAIERVR</sequence>
<name>A0A9W9TYY4_9EURO</name>